<proteinExistence type="predicted"/>
<reference evidence="2" key="1">
    <citation type="journal article" date="2020" name="Stud. Mycol.">
        <title>101 Dothideomycetes genomes: a test case for predicting lifestyles and emergence of pathogens.</title>
        <authorList>
            <person name="Haridas S."/>
            <person name="Albert R."/>
            <person name="Binder M."/>
            <person name="Bloem J."/>
            <person name="Labutti K."/>
            <person name="Salamov A."/>
            <person name="Andreopoulos B."/>
            <person name="Baker S."/>
            <person name="Barry K."/>
            <person name="Bills G."/>
            <person name="Bluhm B."/>
            <person name="Cannon C."/>
            <person name="Castanera R."/>
            <person name="Culley D."/>
            <person name="Daum C."/>
            <person name="Ezra D."/>
            <person name="Gonzalez J."/>
            <person name="Henrissat B."/>
            <person name="Kuo A."/>
            <person name="Liang C."/>
            <person name="Lipzen A."/>
            <person name="Lutzoni F."/>
            <person name="Magnuson J."/>
            <person name="Mondo S."/>
            <person name="Nolan M."/>
            <person name="Ohm R."/>
            <person name="Pangilinan J."/>
            <person name="Park H.-J."/>
            <person name="Ramirez L."/>
            <person name="Alfaro M."/>
            <person name="Sun H."/>
            <person name="Tritt A."/>
            <person name="Yoshinaga Y."/>
            <person name="Zwiers L.-H."/>
            <person name="Turgeon B."/>
            <person name="Goodwin S."/>
            <person name="Spatafora J."/>
            <person name="Crous P."/>
            <person name="Grigoriev I."/>
        </authorList>
    </citation>
    <scope>NUCLEOTIDE SEQUENCE</scope>
    <source>
        <strain evidence="2">CBS 122681</strain>
    </source>
</reference>
<sequence>MVRVGSEQVRPQRGPYSKLLILSFSSPLTNTVSLLTVVDYRSQTDTFRPTSSRSDSDPTQRYGTGYQDWVYRQSRYPQPRHDDWTYRHEALHPRPTYDDEWYYRYYAHQPSPVYDYWSYRSVPRTQYAYDDADYRYPVQPAPSPLLPTETPQPPQLPQASQPVRKRPSRSHGHWVETRVPPKPQHVPRMYTLQVLRARFC</sequence>
<evidence type="ECO:0000313" key="3">
    <source>
        <dbReference type="Proteomes" id="UP000799324"/>
    </source>
</evidence>
<organism evidence="2 3">
    <name type="scientific">Lophiostoma macrostomum CBS 122681</name>
    <dbReference type="NCBI Taxonomy" id="1314788"/>
    <lineage>
        <taxon>Eukaryota</taxon>
        <taxon>Fungi</taxon>
        <taxon>Dikarya</taxon>
        <taxon>Ascomycota</taxon>
        <taxon>Pezizomycotina</taxon>
        <taxon>Dothideomycetes</taxon>
        <taxon>Pleosporomycetidae</taxon>
        <taxon>Pleosporales</taxon>
        <taxon>Lophiostomataceae</taxon>
        <taxon>Lophiostoma</taxon>
    </lineage>
</organism>
<evidence type="ECO:0000256" key="1">
    <source>
        <dbReference type="SAM" id="MobiDB-lite"/>
    </source>
</evidence>
<feature type="compositionally biased region" description="Pro residues" evidence="1">
    <location>
        <begin position="139"/>
        <end position="156"/>
    </location>
</feature>
<evidence type="ECO:0000313" key="2">
    <source>
        <dbReference type="EMBL" id="KAF2661137.1"/>
    </source>
</evidence>
<feature type="compositionally biased region" description="Basic residues" evidence="1">
    <location>
        <begin position="163"/>
        <end position="172"/>
    </location>
</feature>
<dbReference type="AlphaFoldDB" id="A0A6A6TPM8"/>
<dbReference type="Proteomes" id="UP000799324">
    <property type="component" value="Unassembled WGS sequence"/>
</dbReference>
<gene>
    <name evidence="2" type="ORF">K491DRAFT_477807</name>
</gene>
<accession>A0A6A6TPM8</accession>
<feature type="region of interest" description="Disordered" evidence="1">
    <location>
        <begin position="138"/>
        <end position="182"/>
    </location>
</feature>
<dbReference type="EMBL" id="MU004295">
    <property type="protein sequence ID" value="KAF2661137.1"/>
    <property type="molecule type" value="Genomic_DNA"/>
</dbReference>
<protein>
    <submittedName>
        <fullName evidence="2">Uncharacterized protein</fullName>
    </submittedName>
</protein>
<name>A0A6A6TPM8_9PLEO</name>
<keyword evidence="3" id="KW-1185">Reference proteome</keyword>